<reference evidence="1 2" key="1">
    <citation type="submission" date="2015-08" db="EMBL/GenBank/DDBJ databases">
        <title>Emmonsia species relationships and genome sequence.</title>
        <authorList>
            <person name="Cuomo C.A."/>
            <person name="Schwartz I.S."/>
            <person name="Kenyon C."/>
            <person name="De Hoog G.S."/>
            <person name="Govender N.P."/>
            <person name="Botha A."/>
            <person name="Moreno L."/>
            <person name="De Vries M."/>
            <person name="Munoz J.F."/>
            <person name="Stielow J.B."/>
        </authorList>
    </citation>
    <scope>NUCLEOTIDE SEQUENCE [LARGE SCALE GENOMIC DNA]</scope>
    <source>
        <strain evidence="1 2">EI222</strain>
    </source>
</reference>
<organism evidence="1 2">
    <name type="scientific">Blastomyces percursus</name>
    <dbReference type="NCBI Taxonomy" id="1658174"/>
    <lineage>
        <taxon>Eukaryota</taxon>
        <taxon>Fungi</taxon>
        <taxon>Dikarya</taxon>
        <taxon>Ascomycota</taxon>
        <taxon>Pezizomycotina</taxon>
        <taxon>Eurotiomycetes</taxon>
        <taxon>Eurotiomycetidae</taxon>
        <taxon>Onygenales</taxon>
        <taxon>Ajellomycetaceae</taxon>
        <taxon>Blastomyces</taxon>
    </lineage>
</organism>
<proteinExistence type="predicted"/>
<evidence type="ECO:0000313" key="1">
    <source>
        <dbReference type="EMBL" id="OJD20282.1"/>
    </source>
</evidence>
<dbReference type="AlphaFoldDB" id="A0A1J9PWK2"/>
<sequence>MAQAAKSAASYNAFTTPSRSLHFKEARKIVENIAAKVPIITGIKLNGSEPHKSHDDPTDPKPVISFALYKSNKLNSHNRVASGHAHDDGTGHINFSSKYKQYRAITGMEYKPPVGQKKPEGTNDH</sequence>
<name>A0A1J9PWK2_9EURO</name>
<dbReference type="OrthoDB" id="3531694at2759"/>
<gene>
    <name evidence="1" type="ORF">ACJ73_08386</name>
</gene>
<evidence type="ECO:0000313" key="2">
    <source>
        <dbReference type="Proteomes" id="UP000242791"/>
    </source>
</evidence>
<dbReference type="Proteomes" id="UP000242791">
    <property type="component" value="Unassembled WGS sequence"/>
</dbReference>
<accession>A0A1J9PWK2</accession>
<dbReference type="EMBL" id="LGTZ01001961">
    <property type="protein sequence ID" value="OJD20282.1"/>
    <property type="molecule type" value="Genomic_DNA"/>
</dbReference>
<comment type="caution">
    <text evidence="1">The sequence shown here is derived from an EMBL/GenBank/DDBJ whole genome shotgun (WGS) entry which is preliminary data.</text>
</comment>
<dbReference type="VEuPathDB" id="FungiDB:ACJ73_08386"/>
<protein>
    <submittedName>
        <fullName evidence="1">Uncharacterized protein</fullName>
    </submittedName>
</protein>
<keyword evidence="2" id="KW-1185">Reference proteome</keyword>